<organism evidence="1 2">
    <name type="scientific">Seminavis robusta</name>
    <dbReference type="NCBI Taxonomy" id="568900"/>
    <lineage>
        <taxon>Eukaryota</taxon>
        <taxon>Sar</taxon>
        <taxon>Stramenopiles</taxon>
        <taxon>Ochrophyta</taxon>
        <taxon>Bacillariophyta</taxon>
        <taxon>Bacillariophyceae</taxon>
        <taxon>Bacillariophycidae</taxon>
        <taxon>Naviculales</taxon>
        <taxon>Naviculaceae</taxon>
        <taxon>Seminavis</taxon>
    </lineage>
</organism>
<dbReference type="SUPFAM" id="SSF160104">
    <property type="entry name" value="Acetoacetate decarboxylase-like"/>
    <property type="match status" value="1"/>
</dbReference>
<evidence type="ECO:0000313" key="2">
    <source>
        <dbReference type="Proteomes" id="UP001153069"/>
    </source>
</evidence>
<sequence length="327" mass="35298">MMFASVNKRNDASLIMRSTLVLLILLSAGSSFSLVQSFPTTAKTIYQYNQAALGRHRHSSLSASKSSEAPPLPPWKFQASRIYYQFRAIPTKNARQYCPPCQGNASPLILLSLGGYTLGGIFCIEYQESPIGSYREVAFLSSLVARPPFIGAWASHIIVDSEEAAKYGQEFWGLPATVLPINFIADSSSEESTKISNQHGSILLSDNVIQVSGWGTTVPNNNDRTTNTIPKLILEKLDVSLPSFSGLLPVDNNEAAASKPSPLLQYPLSIEKPSSLGLDRSKSLQFGDVADSSMLHEVQSLLQGSHPLASVGVENVTLVAGDPDVVD</sequence>
<accession>A0A9N8DTJ3</accession>
<dbReference type="PANTHER" id="PTHR35467">
    <property type="match status" value="1"/>
</dbReference>
<reference evidence="1" key="1">
    <citation type="submission" date="2020-06" db="EMBL/GenBank/DDBJ databases">
        <authorList>
            <consortium name="Plant Systems Biology data submission"/>
        </authorList>
    </citation>
    <scope>NUCLEOTIDE SEQUENCE</scope>
    <source>
        <strain evidence="1">D6</strain>
    </source>
</reference>
<dbReference type="EMBL" id="CAICTM010000340">
    <property type="protein sequence ID" value="CAB9508284.1"/>
    <property type="molecule type" value="Genomic_DNA"/>
</dbReference>
<dbReference type="Proteomes" id="UP001153069">
    <property type="component" value="Unassembled WGS sequence"/>
</dbReference>
<dbReference type="AlphaFoldDB" id="A0A9N8DTJ3"/>
<dbReference type="PANTHER" id="PTHR35467:SF2">
    <property type="entry name" value="PROTEIN NEOXANTHIN-DEFICIENT 1"/>
    <property type="match status" value="1"/>
</dbReference>
<evidence type="ECO:0000313" key="1">
    <source>
        <dbReference type="EMBL" id="CAB9508284.1"/>
    </source>
</evidence>
<comment type="caution">
    <text evidence="1">The sequence shown here is derived from an EMBL/GenBank/DDBJ whole genome shotgun (WGS) entry which is preliminary data.</text>
</comment>
<dbReference type="InterPro" id="IPR039343">
    <property type="entry name" value="NDX1-like"/>
</dbReference>
<name>A0A9N8DTJ3_9STRA</name>
<gene>
    <name evidence="1" type="ORF">SEMRO_341_G121440.1</name>
</gene>
<proteinExistence type="predicted"/>
<keyword evidence="2" id="KW-1185">Reference proteome</keyword>
<dbReference type="InterPro" id="IPR023375">
    <property type="entry name" value="ADC_dom_sf"/>
</dbReference>
<dbReference type="Gene3D" id="2.40.400.10">
    <property type="entry name" value="Acetoacetate decarboxylase-like"/>
    <property type="match status" value="1"/>
</dbReference>
<protein>
    <submittedName>
        <fullName evidence="1">NEOXANTHIN-DEFICIENT 1</fullName>
    </submittedName>
</protein>
<dbReference type="OrthoDB" id="9970474at2759"/>